<evidence type="ECO:0000313" key="2">
    <source>
        <dbReference type="Proteomes" id="UP000502196"/>
    </source>
</evidence>
<reference evidence="1 2" key="1">
    <citation type="submission" date="2020-04" db="EMBL/GenBank/DDBJ databases">
        <authorList>
            <person name="Hogendoorn C."/>
        </authorList>
    </citation>
    <scope>NUCLEOTIDE SEQUENCE [LARGE SCALE GENOMIC DNA]</scope>
    <source>
        <strain evidence="1">COOX1</strain>
    </source>
</reference>
<organism evidence="1 2">
    <name type="scientific">Kyrpidia spormannii</name>
    <dbReference type="NCBI Taxonomy" id="2055160"/>
    <lineage>
        <taxon>Bacteria</taxon>
        <taxon>Bacillati</taxon>
        <taxon>Bacillota</taxon>
        <taxon>Bacilli</taxon>
        <taxon>Bacillales</taxon>
        <taxon>Alicyclobacillaceae</taxon>
        <taxon>Kyrpidia</taxon>
    </lineage>
</organism>
<dbReference type="EMBL" id="LR792683">
    <property type="protein sequence ID" value="CAB3392441.1"/>
    <property type="molecule type" value="Genomic_DNA"/>
</dbReference>
<sequence>MAIIPQLELFSWEEIEPLGDLERLRLVLEHLPDEALMAHLEKSRGHGRDDYPVRAMWNSMLAGIVFQHPSIESLRRELSRDLWVARSSQRSRLYPISPQLDGARIVDRIDVRRAGEDPE</sequence>
<evidence type="ECO:0008006" key="3">
    <source>
        <dbReference type="Google" id="ProtNLM"/>
    </source>
</evidence>
<accession>A0A6F9E5F0</accession>
<dbReference type="AlphaFoldDB" id="A0A6F9E5F0"/>
<proteinExistence type="predicted"/>
<name>A0A6F9E5F0_9BACL</name>
<evidence type="ECO:0000313" key="1">
    <source>
        <dbReference type="EMBL" id="CAB3392441.1"/>
    </source>
</evidence>
<dbReference type="RefSeq" id="WP_232059642.1">
    <property type="nucleotide sequence ID" value="NZ_CP047971.1"/>
</dbReference>
<gene>
    <name evidence="1" type="ORF">COOX1_1412</name>
</gene>
<dbReference type="Proteomes" id="UP000502196">
    <property type="component" value="Chromosome"/>
</dbReference>
<protein>
    <recommendedName>
        <fullName evidence="3">Transposase InsH N-terminal domain-containing protein</fullName>
    </recommendedName>
</protein>